<evidence type="ECO:0000313" key="2">
    <source>
        <dbReference type="Proteomes" id="UP000252694"/>
    </source>
</evidence>
<accession>A0A333V641</accession>
<sequence>MSDFVDSIYETVVKKIQNDIEESGESRLSLRFSFNIDDRNELVNRLTNELYNVTETTEIESGIKSEFLLIKKVTS</sequence>
<dbReference type="EMBL" id="UFMQ01000005">
    <property type="protein sequence ID" value="SST22072.1"/>
    <property type="molecule type" value="Genomic_DNA"/>
</dbReference>
<dbReference type="RefSeq" id="WP_001279430.1">
    <property type="nucleotide sequence ID" value="NZ_CAJHHM010000012.1"/>
</dbReference>
<reference evidence="1 2" key="1">
    <citation type="submission" date="2018-07" db="EMBL/GenBank/DDBJ databases">
        <authorList>
            <consortium name="Pathogen Informatics"/>
        </authorList>
    </citation>
    <scope>NUCLEOTIDE SEQUENCE [LARGE SCALE GENOMIC DNA]</scope>
    <source>
        <strain evidence="1 2">4300STDY7045823</strain>
    </source>
</reference>
<gene>
    <name evidence="1" type="ORF">SAMEA104305318_01615</name>
</gene>
<evidence type="ECO:0000313" key="1">
    <source>
        <dbReference type="EMBL" id="SST22072.1"/>
    </source>
</evidence>
<proteinExistence type="predicted"/>
<dbReference type="Proteomes" id="UP000252694">
    <property type="component" value="Unassembled WGS sequence"/>
</dbReference>
<organism evidence="1 2">
    <name type="scientific">Acinetobacter baumannii</name>
    <dbReference type="NCBI Taxonomy" id="470"/>
    <lineage>
        <taxon>Bacteria</taxon>
        <taxon>Pseudomonadati</taxon>
        <taxon>Pseudomonadota</taxon>
        <taxon>Gammaproteobacteria</taxon>
        <taxon>Moraxellales</taxon>
        <taxon>Moraxellaceae</taxon>
        <taxon>Acinetobacter</taxon>
        <taxon>Acinetobacter calcoaceticus/baumannii complex</taxon>
    </lineage>
</organism>
<protein>
    <submittedName>
        <fullName evidence="1">Uncharacterized protein</fullName>
    </submittedName>
</protein>
<name>A0A333V641_ACIBA</name>
<dbReference type="AlphaFoldDB" id="A0A333V641"/>